<dbReference type="EMBL" id="UPSH01000001">
    <property type="protein sequence ID" value="VBB18623.1"/>
    <property type="molecule type" value="Genomic_DNA"/>
</dbReference>
<reference evidence="1 2" key="1">
    <citation type="submission" date="2018-10" db="EMBL/GenBank/DDBJ databases">
        <authorList>
            <consortium name="IHU Genomes"/>
        </authorList>
    </citation>
    <scope>NUCLEOTIDE SEQUENCE [LARGE SCALE GENOMIC DNA]</scope>
    <source>
        <strain evidence="1 2">A1</strain>
    </source>
</reference>
<comment type="caution">
    <text evidence="1">The sequence shown here is derived from an EMBL/GenBank/DDBJ whole genome shotgun (WGS) entry which is preliminary data.</text>
</comment>
<accession>A0A5K0UAW0</accession>
<evidence type="ECO:0000313" key="2">
    <source>
        <dbReference type="Proteomes" id="UP000594342"/>
    </source>
</evidence>
<dbReference type="Proteomes" id="UP000594342">
    <property type="component" value="Unassembled WGS sequence"/>
</dbReference>
<proteinExistence type="predicted"/>
<organism evidence="1 2">
    <name type="scientific">Yasminevirus sp. GU-2018</name>
    <dbReference type="NCBI Taxonomy" id="2420051"/>
    <lineage>
        <taxon>Viruses</taxon>
        <taxon>Varidnaviria</taxon>
        <taxon>Bamfordvirae</taxon>
        <taxon>Nucleocytoviricota</taxon>
        <taxon>Megaviricetes</taxon>
        <taxon>Imitervirales</taxon>
        <taxon>Mimiviridae</taxon>
        <taxon>Klosneuvirinae</taxon>
        <taxon>Yasminevirus</taxon>
        <taxon>Yasminevirus saudimassiliense</taxon>
    </lineage>
</organism>
<name>A0A5K0UAW0_9VIRU</name>
<evidence type="ECO:0000313" key="1">
    <source>
        <dbReference type="EMBL" id="VBB18623.1"/>
    </source>
</evidence>
<keyword evidence="2" id="KW-1185">Reference proteome</keyword>
<gene>
    <name evidence="1" type="ORF">YASMINEVIRUS_1100</name>
</gene>
<sequence length="236" mass="26280">MSLQYVLLIKGVDLIRAEHVRRWFLRFGETVYTTDEHLARDCASLATSLICVPDGDVDTMVQGLKAGASVLASFLERGGNLVVMCGGYHALTYTRFFEIIGKENMFQQKKRVNVHNTEERVRVVTSDPFYVPLSSEVSVFGCCDGCCNDYSSKQNTVRYAFEKESFVLSVFSETRGPAITSQYCGKGMMIVMSVIPLKHTSSEFDFVCNSFLRDSIVASTARRVVGRVMLGAVSKL</sequence>
<protein>
    <submittedName>
        <fullName evidence="1">Uncharacterized protein</fullName>
    </submittedName>
</protein>